<evidence type="ECO:0000313" key="2">
    <source>
        <dbReference type="EMBL" id="KRM55879.1"/>
    </source>
</evidence>
<gene>
    <name evidence="2" type="ORF">FC18_GL000929</name>
</gene>
<sequence>MEGLELVVTAFLTDELDARLEERELLLLLRELELELIALLEELLVLVAVETLAELDEVELLALLLLLLFFAFLCFFTFALLMAMLVLLELDAADFLLPWLPNVAKTKMHAAASSNTPRNWTKTLRACRLCSTWSIRSMRRFTPRFGAPVAAERMICTRSR</sequence>
<organism evidence="2 3">
    <name type="scientific">Lacticaseibacillus sharpeae JCM 1186 = DSM 20505</name>
    <dbReference type="NCBI Taxonomy" id="1291052"/>
    <lineage>
        <taxon>Bacteria</taxon>
        <taxon>Bacillati</taxon>
        <taxon>Bacillota</taxon>
        <taxon>Bacilli</taxon>
        <taxon>Lactobacillales</taxon>
        <taxon>Lactobacillaceae</taxon>
        <taxon>Lacticaseibacillus</taxon>
    </lineage>
</organism>
<accession>A0A0R1ZLK8</accession>
<keyword evidence="3" id="KW-1185">Reference proteome</keyword>
<dbReference type="AlphaFoldDB" id="A0A0R1ZLK8"/>
<dbReference type="Proteomes" id="UP000051679">
    <property type="component" value="Unassembled WGS sequence"/>
</dbReference>
<evidence type="ECO:0000256" key="1">
    <source>
        <dbReference type="SAM" id="Phobius"/>
    </source>
</evidence>
<keyword evidence="1" id="KW-0812">Transmembrane</keyword>
<keyword evidence="1" id="KW-0472">Membrane</keyword>
<comment type="caution">
    <text evidence="2">The sequence shown here is derived from an EMBL/GenBank/DDBJ whole genome shotgun (WGS) entry which is preliminary data.</text>
</comment>
<protein>
    <submittedName>
        <fullName evidence="2">Uncharacterized protein</fullName>
    </submittedName>
</protein>
<dbReference type="EMBL" id="AYYO01000011">
    <property type="protein sequence ID" value="KRM55879.1"/>
    <property type="molecule type" value="Genomic_DNA"/>
</dbReference>
<proteinExistence type="predicted"/>
<feature type="transmembrane region" description="Helical" evidence="1">
    <location>
        <begin position="60"/>
        <end position="88"/>
    </location>
</feature>
<keyword evidence="1" id="KW-1133">Transmembrane helix</keyword>
<evidence type="ECO:0000313" key="3">
    <source>
        <dbReference type="Proteomes" id="UP000051679"/>
    </source>
</evidence>
<name>A0A0R1ZLK8_9LACO</name>
<reference evidence="2 3" key="1">
    <citation type="journal article" date="2015" name="Genome Announc.">
        <title>Expanding the biotechnology potential of lactobacilli through comparative genomics of 213 strains and associated genera.</title>
        <authorList>
            <person name="Sun Z."/>
            <person name="Harris H.M."/>
            <person name="McCann A."/>
            <person name="Guo C."/>
            <person name="Argimon S."/>
            <person name="Zhang W."/>
            <person name="Yang X."/>
            <person name="Jeffery I.B."/>
            <person name="Cooney J.C."/>
            <person name="Kagawa T.F."/>
            <person name="Liu W."/>
            <person name="Song Y."/>
            <person name="Salvetti E."/>
            <person name="Wrobel A."/>
            <person name="Rasinkangas P."/>
            <person name="Parkhill J."/>
            <person name="Rea M.C."/>
            <person name="O'Sullivan O."/>
            <person name="Ritari J."/>
            <person name="Douillard F.P."/>
            <person name="Paul Ross R."/>
            <person name="Yang R."/>
            <person name="Briner A.E."/>
            <person name="Felis G.E."/>
            <person name="de Vos W.M."/>
            <person name="Barrangou R."/>
            <person name="Klaenhammer T.R."/>
            <person name="Caufield P.W."/>
            <person name="Cui Y."/>
            <person name="Zhang H."/>
            <person name="O'Toole P.W."/>
        </authorList>
    </citation>
    <scope>NUCLEOTIDE SEQUENCE [LARGE SCALE GENOMIC DNA]</scope>
    <source>
        <strain evidence="2 3">DSM 20505</strain>
    </source>
</reference>